<reference evidence="1 3" key="1">
    <citation type="journal article" date="2014" name="Nat. Genet.">
        <title>Genome and transcriptome of the porcine whipworm Trichuris suis.</title>
        <authorList>
            <person name="Jex A.R."/>
            <person name="Nejsum P."/>
            <person name="Schwarz E.M."/>
            <person name="Hu L."/>
            <person name="Young N.D."/>
            <person name="Hall R.S."/>
            <person name="Korhonen P.K."/>
            <person name="Liao S."/>
            <person name="Thamsborg S."/>
            <person name="Xia J."/>
            <person name="Xu P."/>
            <person name="Wang S."/>
            <person name="Scheerlinck J.P."/>
            <person name="Hofmann A."/>
            <person name="Sternberg P.W."/>
            <person name="Wang J."/>
            <person name="Gasser R.B."/>
        </authorList>
    </citation>
    <scope>NUCLEOTIDE SEQUENCE [LARGE SCALE GENOMIC DNA]</scope>
    <source>
        <strain evidence="2">DCEP-RM93F</strain>
        <strain evidence="1">DCEP-RM93M</strain>
    </source>
</reference>
<accession>A0A085MKN5</accession>
<protein>
    <submittedName>
        <fullName evidence="1">Uncharacterized protein</fullName>
    </submittedName>
</protein>
<evidence type="ECO:0000313" key="1">
    <source>
        <dbReference type="EMBL" id="KFD57781.1"/>
    </source>
</evidence>
<proteinExistence type="predicted"/>
<sequence length="151" mass="17298">MPAVLECDFKIECPNIRAVLTDELEEQEEVFSAEIMINTYGSKLRNVEGHGFTFTDRCRFRFLYSRVRECSGLLPVINEHTQQAKKGSYKRHNSIGHIMNEKVDSRCLRKRSKIDLDGNGAVYCINELLLSLHSPAALTKLPDIIAQRRKT</sequence>
<evidence type="ECO:0000313" key="3">
    <source>
        <dbReference type="Proteomes" id="UP000030764"/>
    </source>
</evidence>
<dbReference type="AlphaFoldDB" id="A0A085MKN5"/>
<evidence type="ECO:0000313" key="2">
    <source>
        <dbReference type="EMBL" id="KFD65495.1"/>
    </source>
</evidence>
<name>A0A085MKN5_9BILA</name>
<dbReference type="Proteomes" id="UP000030764">
    <property type="component" value="Unassembled WGS sequence"/>
</dbReference>
<dbReference type="Proteomes" id="UP000030758">
    <property type="component" value="Unassembled WGS sequence"/>
</dbReference>
<keyword evidence="3" id="KW-1185">Reference proteome</keyword>
<gene>
    <name evidence="1" type="ORF">M513_01451</name>
    <name evidence="2" type="ORF">M514_01451</name>
</gene>
<organism evidence="1 3">
    <name type="scientific">Trichuris suis</name>
    <name type="common">pig whipworm</name>
    <dbReference type="NCBI Taxonomy" id="68888"/>
    <lineage>
        <taxon>Eukaryota</taxon>
        <taxon>Metazoa</taxon>
        <taxon>Ecdysozoa</taxon>
        <taxon>Nematoda</taxon>
        <taxon>Enoplea</taxon>
        <taxon>Dorylaimia</taxon>
        <taxon>Trichinellida</taxon>
        <taxon>Trichuridae</taxon>
        <taxon>Trichuris</taxon>
    </lineage>
</organism>
<dbReference type="EMBL" id="KL363187">
    <property type="protein sequence ID" value="KFD57781.1"/>
    <property type="molecule type" value="Genomic_DNA"/>
</dbReference>
<dbReference type="EMBL" id="KL367537">
    <property type="protein sequence ID" value="KFD65495.1"/>
    <property type="molecule type" value="Genomic_DNA"/>
</dbReference>